<evidence type="ECO:0000256" key="1">
    <source>
        <dbReference type="ARBA" id="ARBA00022598"/>
    </source>
</evidence>
<keyword evidence="3 7" id="KW-0547">Nucleotide-binding</keyword>
<keyword evidence="1 7" id="KW-0436">Ligase</keyword>
<dbReference type="Gene3D" id="3.40.50.620">
    <property type="entry name" value="HUPs"/>
    <property type="match status" value="1"/>
</dbReference>
<comment type="similarity">
    <text evidence="7">Belongs to the class-I aminoacyl-tRNA synthetase family.</text>
</comment>
<keyword evidence="2" id="KW-0479">Metal-binding</keyword>
<evidence type="ECO:0000256" key="4">
    <source>
        <dbReference type="ARBA" id="ARBA00022833"/>
    </source>
</evidence>
<dbReference type="NCBIfam" id="NF004314">
    <property type="entry name" value="PRK05710.1-3"/>
    <property type="match status" value="1"/>
</dbReference>
<protein>
    <submittedName>
        <fullName evidence="9">tRNA glutamyl-Q(34) synthetase GluQRS</fullName>
        <ecNumber evidence="9">6.1.1.-</ecNumber>
    </submittedName>
</protein>
<dbReference type="GO" id="GO:0016874">
    <property type="term" value="F:ligase activity"/>
    <property type="evidence" value="ECO:0007669"/>
    <property type="project" value="UniProtKB-KW"/>
</dbReference>
<dbReference type="InterPro" id="IPR000924">
    <property type="entry name" value="Glu/Gln-tRNA-synth"/>
</dbReference>
<keyword evidence="4" id="KW-0862">Zinc</keyword>
<dbReference type="Proteomes" id="UP001597044">
    <property type="component" value="Unassembled WGS sequence"/>
</dbReference>
<dbReference type="InterPro" id="IPR022380">
    <property type="entry name" value="Glu-Q_tRNA(Asp)_Synthase"/>
</dbReference>
<evidence type="ECO:0000256" key="3">
    <source>
        <dbReference type="ARBA" id="ARBA00022741"/>
    </source>
</evidence>
<dbReference type="InterPro" id="IPR049940">
    <property type="entry name" value="GluQ/Sye"/>
</dbReference>
<evidence type="ECO:0000313" key="9">
    <source>
        <dbReference type="EMBL" id="MFD0950900.1"/>
    </source>
</evidence>
<feature type="domain" description="Glutamyl/glutaminyl-tRNA synthetase class Ib catalytic" evidence="8">
    <location>
        <begin position="5"/>
        <end position="249"/>
    </location>
</feature>
<dbReference type="SUPFAM" id="SSF52374">
    <property type="entry name" value="Nucleotidylyl transferase"/>
    <property type="match status" value="1"/>
</dbReference>
<evidence type="ECO:0000256" key="5">
    <source>
        <dbReference type="ARBA" id="ARBA00022840"/>
    </source>
</evidence>
<organism evidence="9 10">
    <name type="scientific">Paraperlucidibaca wandonensis</name>
    <dbReference type="NCBI Taxonomy" id="1268273"/>
    <lineage>
        <taxon>Bacteria</taxon>
        <taxon>Pseudomonadati</taxon>
        <taxon>Pseudomonadota</taxon>
        <taxon>Gammaproteobacteria</taxon>
        <taxon>Moraxellales</taxon>
        <taxon>Moraxellaceae</taxon>
        <taxon>Paraperlucidibaca</taxon>
    </lineage>
</organism>
<gene>
    <name evidence="9" type="primary">gluQRS</name>
    <name evidence="9" type="ORF">ACFQ0F_10950</name>
</gene>
<name>A0ABW3HJG4_9GAMM</name>
<dbReference type="RefSeq" id="WP_379072019.1">
    <property type="nucleotide sequence ID" value="NZ_JBHTIT010000001.1"/>
</dbReference>
<evidence type="ECO:0000256" key="6">
    <source>
        <dbReference type="ARBA" id="ARBA00023146"/>
    </source>
</evidence>
<keyword evidence="10" id="KW-1185">Reference proteome</keyword>
<dbReference type="PRINTS" id="PR00987">
    <property type="entry name" value="TRNASYNTHGLU"/>
</dbReference>
<keyword evidence="5 7" id="KW-0067">ATP-binding</keyword>
<dbReference type="PANTHER" id="PTHR43311:SF1">
    <property type="entry name" value="GLUTAMYL-Q TRNA(ASP) SYNTHETASE"/>
    <property type="match status" value="1"/>
</dbReference>
<keyword evidence="6 7" id="KW-0030">Aminoacyl-tRNA synthetase</keyword>
<evidence type="ECO:0000313" key="10">
    <source>
        <dbReference type="Proteomes" id="UP001597044"/>
    </source>
</evidence>
<dbReference type="Pfam" id="PF00749">
    <property type="entry name" value="tRNA-synt_1c"/>
    <property type="match status" value="1"/>
</dbReference>
<reference evidence="10" key="1">
    <citation type="journal article" date="2019" name="Int. J. Syst. Evol. Microbiol.">
        <title>The Global Catalogue of Microorganisms (GCM) 10K type strain sequencing project: providing services to taxonomists for standard genome sequencing and annotation.</title>
        <authorList>
            <consortium name="The Broad Institute Genomics Platform"/>
            <consortium name="The Broad Institute Genome Sequencing Center for Infectious Disease"/>
            <person name="Wu L."/>
            <person name="Ma J."/>
        </authorList>
    </citation>
    <scope>NUCLEOTIDE SEQUENCE [LARGE SCALE GENOMIC DNA]</scope>
    <source>
        <strain evidence="10">CCUG 63419</strain>
    </source>
</reference>
<sequence>MVNRVIGRFAPSPTGPLHFGSLLAAISSYASAKHQGGLWRLRIDTIDPPREQAGAADSFISTLEAHGLHWDGDIVWQHQRIARYREVLAELIAKNLVYACDCSRSARAEAGVLDCLGPCRHGEHHPNASDAAWRLRSPATASTYHDRLHGELSELLSRSCGDAILWRRDDLPAYQLATVVDDHDMSISEVVRGTDLLDNTARQCHLADSLGWARPQFLHIPMLINSTGQKLSKQSHALALNNNHAAENVFLALQLLAQQPPAELRQAFIDEIITWAVAHWCESALPIGDIKQP</sequence>
<dbReference type="EMBL" id="JBHTIT010000001">
    <property type="protein sequence ID" value="MFD0950900.1"/>
    <property type="molecule type" value="Genomic_DNA"/>
</dbReference>
<accession>A0ABW3HJG4</accession>
<evidence type="ECO:0000256" key="7">
    <source>
        <dbReference type="RuleBase" id="RU363037"/>
    </source>
</evidence>
<dbReference type="InterPro" id="IPR020058">
    <property type="entry name" value="Glu/Gln-tRNA-synth_Ib_cat-dom"/>
</dbReference>
<dbReference type="EC" id="6.1.1.-" evidence="9"/>
<evidence type="ECO:0000259" key="8">
    <source>
        <dbReference type="Pfam" id="PF00749"/>
    </source>
</evidence>
<dbReference type="NCBIfam" id="TIGR03838">
    <property type="entry name" value="queuosine_YadB"/>
    <property type="match status" value="1"/>
</dbReference>
<keyword evidence="7" id="KW-0648">Protein biosynthesis</keyword>
<dbReference type="InterPro" id="IPR014729">
    <property type="entry name" value="Rossmann-like_a/b/a_fold"/>
</dbReference>
<dbReference type="PANTHER" id="PTHR43311">
    <property type="entry name" value="GLUTAMATE--TRNA LIGASE"/>
    <property type="match status" value="1"/>
</dbReference>
<proteinExistence type="inferred from homology"/>
<comment type="caution">
    <text evidence="9">The sequence shown here is derived from an EMBL/GenBank/DDBJ whole genome shotgun (WGS) entry which is preliminary data.</text>
</comment>
<evidence type="ECO:0000256" key="2">
    <source>
        <dbReference type="ARBA" id="ARBA00022723"/>
    </source>
</evidence>